<dbReference type="Proteomes" id="UP001174936">
    <property type="component" value="Unassembled WGS sequence"/>
</dbReference>
<evidence type="ECO:0000313" key="2">
    <source>
        <dbReference type="EMBL" id="KAK0641834.1"/>
    </source>
</evidence>
<sequence length="93" mass="10299">MPVLRFPDAEDFTQGLAEARHAIVRRAVDHTVLETIAVLATIFVSMGFVMYWGIVKQGSCRWRKNIARRLGLHGSSALFVVAWRSCIGLGVGN</sequence>
<keyword evidence="1" id="KW-1133">Transmembrane helix</keyword>
<name>A0AA39XX21_9PEZI</name>
<keyword evidence="1" id="KW-0812">Transmembrane</keyword>
<organism evidence="2 3">
    <name type="scientific">Cercophora newfieldiana</name>
    <dbReference type="NCBI Taxonomy" id="92897"/>
    <lineage>
        <taxon>Eukaryota</taxon>
        <taxon>Fungi</taxon>
        <taxon>Dikarya</taxon>
        <taxon>Ascomycota</taxon>
        <taxon>Pezizomycotina</taxon>
        <taxon>Sordariomycetes</taxon>
        <taxon>Sordariomycetidae</taxon>
        <taxon>Sordariales</taxon>
        <taxon>Lasiosphaeriaceae</taxon>
        <taxon>Cercophora</taxon>
    </lineage>
</organism>
<accession>A0AA39XX21</accession>
<feature type="transmembrane region" description="Helical" evidence="1">
    <location>
        <begin position="36"/>
        <end position="55"/>
    </location>
</feature>
<protein>
    <submittedName>
        <fullName evidence="2">Uncharacterized protein</fullName>
    </submittedName>
</protein>
<evidence type="ECO:0000313" key="3">
    <source>
        <dbReference type="Proteomes" id="UP001174936"/>
    </source>
</evidence>
<dbReference type="AlphaFoldDB" id="A0AA39XX21"/>
<keyword evidence="3" id="KW-1185">Reference proteome</keyword>
<dbReference type="EMBL" id="JAULSV010000006">
    <property type="protein sequence ID" value="KAK0641834.1"/>
    <property type="molecule type" value="Genomic_DNA"/>
</dbReference>
<reference evidence="2" key="1">
    <citation type="submission" date="2023-06" db="EMBL/GenBank/DDBJ databases">
        <title>Genome-scale phylogeny and comparative genomics of the fungal order Sordariales.</title>
        <authorList>
            <consortium name="Lawrence Berkeley National Laboratory"/>
            <person name="Hensen N."/>
            <person name="Bonometti L."/>
            <person name="Westerberg I."/>
            <person name="Brannstrom I.O."/>
            <person name="Guillou S."/>
            <person name="Cros-Aarteil S."/>
            <person name="Calhoun S."/>
            <person name="Haridas S."/>
            <person name="Kuo A."/>
            <person name="Mondo S."/>
            <person name="Pangilinan J."/>
            <person name="Riley R."/>
            <person name="Labutti K."/>
            <person name="Andreopoulos B."/>
            <person name="Lipzen A."/>
            <person name="Chen C."/>
            <person name="Yanf M."/>
            <person name="Daum C."/>
            <person name="Ng V."/>
            <person name="Clum A."/>
            <person name="Steindorff A."/>
            <person name="Ohm R."/>
            <person name="Martin F."/>
            <person name="Silar P."/>
            <person name="Natvig D."/>
            <person name="Lalanne C."/>
            <person name="Gautier V."/>
            <person name="Ament-Velasquez S.L."/>
            <person name="Kruys A."/>
            <person name="Hutchinson M.I."/>
            <person name="Powell A.J."/>
            <person name="Barry K."/>
            <person name="Miller A.N."/>
            <person name="Grigoriev I.V."/>
            <person name="Debuchy R."/>
            <person name="Gladieux P."/>
            <person name="Thoren M.H."/>
            <person name="Johannesson H."/>
        </authorList>
    </citation>
    <scope>NUCLEOTIDE SEQUENCE</scope>
    <source>
        <strain evidence="2">SMH2532-1</strain>
    </source>
</reference>
<evidence type="ECO:0000256" key="1">
    <source>
        <dbReference type="SAM" id="Phobius"/>
    </source>
</evidence>
<keyword evidence="1" id="KW-0472">Membrane</keyword>
<comment type="caution">
    <text evidence="2">The sequence shown here is derived from an EMBL/GenBank/DDBJ whole genome shotgun (WGS) entry which is preliminary data.</text>
</comment>
<gene>
    <name evidence="2" type="ORF">B0T16DRAFT_420597</name>
</gene>
<proteinExistence type="predicted"/>